<dbReference type="Proteomes" id="UP000250235">
    <property type="component" value="Unassembled WGS sequence"/>
</dbReference>
<keyword evidence="3" id="KW-1185">Reference proteome</keyword>
<feature type="compositionally biased region" description="Basic and acidic residues" evidence="1">
    <location>
        <begin position="299"/>
        <end position="309"/>
    </location>
</feature>
<evidence type="ECO:0000256" key="1">
    <source>
        <dbReference type="SAM" id="MobiDB-lite"/>
    </source>
</evidence>
<feature type="region of interest" description="Disordered" evidence="1">
    <location>
        <begin position="272"/>
        <end position="370"/>
    </location>
</feature>
<gene>
    <name evidence="2" type="ORF">F511_16612</name>
</gene>
<evidence type="ECO:0000313" key="3">
    <source>
        <dbReference type="Proteomes" id="UP000250235"/>
    </source>
</evidence>
<evidence type="ECO:0000313" key="2">
    <source>
        <dbReference type="EMBL" id="KZV44051.1"/>
    </source>
</evidence>
<dbReference type="EMBL" id="KQ997544">
    <property type="protein sequence ID" value="KZV44051.1"/>
    <property type="molecule type" value="Genomic_DNA"/>
</dbReference>
<name>A0A2Z7CAI1_9LAMI</name>
<dbReference type="GO" id="GO:0016874">
    <property type="term" value="F:ligase activity"/>
    <property type="evidence" value="ECO:0007669"/>
    <property type="project" value="UniProtKB-KW"/>
</dbReference>
<organism evidence="2 3">
    <name type="scientific">Dorcoceras hygrometricum</name>
    <dbReference type="NCBI Taxonomy" id="472368"/>
    <lineage>
        <taxon>Eukaryota</taxon>
        <taxon>Viridiplantae</taxon>
        <taxon>Streptophyta</taxon>
        <taxon>Embryophyta</taxon>
        <taxon>Tracheophyta</taxon>
        <taxon>Spermatophyta</taxon>
        <taxon>Magnoliopsida</taxon>
        <taxon>eudicotyledons</taxon>
        <taxon>Gunneridae</taxon>
        <taxon>Pentapetalae</taxon>
        <taxon>asterids</taxon>
        <taxon>lamiids</taxon>
        <taxon>Lamiales</taxon>
        <taxon>Gesneriaceae</taxon>
        <taxon>Didymocarpoideae</taxon>
        <taxon>Trichosporeae</taxon>
        <taxon>Loxocarpinae</taxon>
        <taxon>Dorcoceras</taxon>
    </lineage>
</organism>
<sequence>MEHTGMARMFKNMEDTGLTGFLEASKQAKSTAGGPEGYVETTPEIEVQVDNVERIEQEESSNQIEKETATNKGATVMSEINWVTYFLQKIDPADKGKGVLPYLDRPNPVEEHYLLVIQDIRERAECQLQIYDQWHKFRTGYRLNKIQSLKLVEEYAKTEDKLLPWAETDKVSELLQRRDLIWYKLVDLHLREAGAEHWKNFHKDKPSANQDIMAIRLLEDESETTRKRVNLFQARADLPVTYNEQSADRVASLDITSFLTWEEFKAQIAKLTNPPLDRQTDKDKEHHGTESFAGEQVDEIYRDVMTVEDREADEDQPQMSPTHSGSSFGASGHFNVHDEDQEDYMSSYSSAGPSLSLSPSFNLGPVQFQM</sequence>
<keyword evidence="2" id="KW-0436">Ligase</keyword>
<accession>A0A2Z7CAI1</accession>
<protein>
    <submittedName>
        <fullName evidence="2">Putative glutamate--tRNA ligase, cytoplasmic</fullName>
    </submittedName>
</protein>
<feature type="compositionally biased region" description="Low complexity" evidence="1">
    <location>
        <begin position="346"/>
        <end position="360"/>
    </location>
</feature>
<feature type="compositionally biased region" description="Basic and acidic residues" evidence="1">
    <location>
        <begin position="278"/>
        <end position="289"/>
    </location>
</feature>
<feature type="compositionally biased region" description="Low complexity" evidence="1">
    <location>
        <begin position="323"/>
        <end position="334"/>
    </location>
</feature>
<reference evidence="2 3" key="1">
    <citation type="journal article" date="2015" name="Proc. Natl. Acad. Sci. U.S.A.">
        <title>The resurrection genome of Boea hygrometrica: A blueprint for survival of dehydration.</title>
        <authorList>
            <person name="Xiao L."/>
            <person name="Yang G."/>
            <person name="Zhang L."/>
            <person name="Yang X."/>
            <person name="Zhao S."/>
            <person name="Ji Z."/>
            <person name="Zhou Q."/>
            <person name="Hu M."/>
            <person name="Wang Y."/>
            <person name="Chen M."/>
            <person name="Xu Y."/>
            <person name="Jin H."/>
            <person name="Xiao X."/>
            <person name="Hu G."/>
            <person name="Bao F."/>
            <person name="Hu Y."/>
            <person name="Wan P."/>
            <person name="Li L."/>
            <person name="Deng X."/>
            <person name="Kuang T."/>
            <person name="Xiang C."/>
            <person name="Zhu J.K."/>
            <person name="Oliver M.J."/>
            <person name="He Y."/>
        </authorList>
    </citation>
    <scope>NUCLEOTIDE SEQUENCE [LARGE SCALE GENOMIC DNA]</scope>
    <source>
        <strain evidence="3">cv. XS01</strain>
    </source>
</reference>
<dbReference type="AlphaFoldDB" id="A0A2Z7CAI1"/>
<proteinExistence type="predicted"/>